<keyword evidence="3" id="KW-1185">Reference proteome</keyword>
<dbReference type="SUPFAM" id="SSF109604">
    <property type="entry name" value="HD-domain/PDEase-like"/>
    <property type="match status" value="1"/>
</dbReference>
<dbReference type="AlphaFoldDB" id="A0A6M4MCY6"/>
<dbReference type="PANTHER" id="PTHR33525:SF3">
    <property type="entry name" value="RIBONUCLEASE Y"/>
    <property type="match status" value="1"/>
</dbReference>
<sequence length="274" mass="30676">MTLEKYVAFATQSFTLPGVCIKIRDVLDDRRSGAEDIARLIAVDPSLTAKILRLANSALFRFPSQIESIAKAINVIGGEALYNLVVAETANTAFQHFGSDLIRLDRHWQESVYCGMVGKHLAKQSGIRGSERFFVMGILQNLSELVVAKRTPERYKAYTNSDDSLLPWERQEQHFGFSFAACSGTIMEQWRLPMPLYFAVKNLHNLQKQATDADIALLACAQRVTIRENRRETFANIELLPAQMTNVLTVGDETLDTAVSFANKETEKVSSLLN</sequence>
<reference evidence="3" key="1">
    <citation type="submission" date="2014-12" db="EMBL/GenBank/DDBJ databases">
        <title>Complete genome sequence of a multi-drug resistant Klebsiella pneumoniae.</title>
        <authorList>
            <person name="Hua X."/>
            <person name="Chen Q."/>
            <person name="Li X."/>
            <person name="Feng Y."/>
            <person name="Ruan Z."/>
            <person name="Yu Y."/>
        </authorList>
    </citation>
    <scope>NUCLEOTIDE SEQUENCE [LARGE SCALE GENOMIC DNA]</scope>
    <source>
        <strain evidence="3">5.12</strain>
    </source>
</reference>
<organism evidence="2 3">
    <name type="scientific">Alteromonas pelagimontana</name>
    <dbReference type="NCBI Taxonomy" id="1858656"/>
    <lineage>
        <taxon>Bacteria</taxon>
        <taxon>Pseudomonadati</taxon>
        <taxon>Pseudomonadota</taxon>
        <taxon>Gammaproteobacteria</taxon>
        <taxon>Alteromonadales</taxon>
        <taxon>Alteromonadaceae</taxon>
        <taxon>Alteromonas/Salinimonas group</taxon>
        <taxon>Alteromonas</taxon>
    </lineage>
</organism>
<dbReference type="PROSITE" id="PS51833">
    <property type="entry name" value="HDOD"/>
    <property type="match status" value="1"/>
</dbReference>
<dbReference type="KEGG" id="apel:CA267_003970"/>
<name>A0A6M4MCY6_9ALTE</name>
<dbReference type="InterPro" id="IPR052340">
    <property type="entry name" value="RNase_Y/CdgJ"/>
</dbReference>
<feature type="domain" description="HDOD" evidence="1">
    <location>
        <begin position="13"/>
        <end position="206"/>
    </location>
</feature>
<dbReference type="Proteomes" id="UP000219285">
    <property type="component" value="Chromosome"/>
</dbReference>
<dbReference type="Gene3D" id="1.10.3210.10">
    <property type="entry name" value="Hypothetical protein af1432"/>
    <property type="match status" value="1"/>
</dbReference>
<dbReference type="PANTHER" id="PTHR33525">
    <property type="match status" value="1"/>
</dbReference>
<dbReference type="InterPro" id="IPR013976">
    <property type="entry name" value="HDOD"/>
</dbReference>
<accession>A0A6M4MCY6</accession>
<dbReference type="Pfam" id="PF08668">
    <property type="entry name" value="HDOD"/>
    <property type="match status" value="1"/>
</dbReference>
<gene>
    <name evidence="2" type="ORF">CA267_003970</name>
</gene>
<dbReference type="RefSeq" id="WP_075608692.1">
    <property type="nucleotide sequence ID" value="NZ_CP052766.1"/>
</dbReference>
<dbReference type="EMBL" id="CP052766">
    <property type="protein sequence ID" value="QJR79996.1"/>
    <property type="molecule type" value="Genomic_DNA"/>
</dbReference>
<proteinExistence type="predicted"/>
<protein>
    <submittedName>
        <fullName evidence="2">HDOD domain-containing protein</fullName>
    </submittedName>
</protein>
<evidence type="ECO:0000313" key="2">
    <source>
        <dbReference type="EMBL" id="QJR79996.1"/>
    </source>
</evidence>
<evidence type="ECO:0000313" key="3">
    <source>
        <dbReference type="Proteomes" id="UP000219285"/>
    </source>
</evidence>
<reference evidence="2 3" key="2">
    <citation type="submission" date="2020-04" db="EMBL/GenBank/DDBJ databases">
        <title>Complete genome sequence of Alteromonas pelagimontana 5.12T.</title>
        <authorList>
            <person name="Sinha R.K."/>
            <person name="Krishnan K.P."/>
            <person name="Kurian J.P."/>
        </authorList>
    </citation>
    <scope>NUCLEOTIDE SEQUENCE [LARGE SCALE GENOMIC DNA]</scope>
    <source>
        <strain evidence="2 3">5.12</strain>
    </source>
</reference>
<evidence type="ECO:0000259" key="1">
    <source>
        <dbReference type="PROSITE" id="PS51833"/>
    </source>
</evidence>
<dbReference type="OrthoDB" id="9770715at2"/>